<keyword evidence="4 5" id="KW-0472">Membrane</keyword>
<feature type="transmembrane region" description="Helical" evidence="5">
    <location>
        <begin position="111"/>
        <end position="130"/>
    </location>
</feature>
<dbReference type="EMBL" id="MBFT01000326">
    <property type="protein sequence ID" value="PVU93335.1"/>
    <property type="molecule type" value="Genomic_DNA"/>
</dbReference>
<dbReference type="InterPro" id="IPR025256">
    <property type="entry name" value="TM7S3/TM198-like_dom"/>
</dbReference>
<accession>A0A2T9YLW9</accession>
<evidence type="ECO:0000256" key="3">
    <source>
        <dbReference type="ARBA" id="ARBA00022989"/>
    </source>
</evidence>
<protein>
    <recommendedName>
        <fullName evidence="6">TM7S3/TM198-like domain-containing protein</fullName>
    </recommendedName>
</protein>
<feature type="transmembrane region" description="Helical" evidence="5">
    <location>
        <begin position="63"/>
        <end position="90"/>
    </location>
</feature>
<evidence type="ECO:0000313" key="8">
    <source>
        <dbReference type="EMBL" id="PVU93335.1"/>
    </source>
</evidence>
<keyword evidence="9" id="KW-1185">Reference proteome</keyword>
<gene>
    <name evidence="8" type="ORF">BB559_003321</name>
    <name evidence="7" type="ORF">BB559_005046</name>
</gene>
<organism evidence="8 9">
    <name type="scientific">Furculomyces boomerangus</name>
    <dbReference type="NCBI Taxonomy" id="61424"/>
    <lineage>
        <taxon>Eukaryota</taxon>
        <taxon>Fungi</taxon>
        <taxon>Fungi incertae sedis</taxon>
        <taxon>Zoopagomycota</taxon>
        <taxon>Kickxellomycotina</taxon>
        <taxon>Harpellomycetes</taxon>
        <taxon>Harpellales</taxon>
        <taxon>Harpellaceae</taxon>
        <taxon>Furculomyces</taxon>
    </lineage>
</organism>
<dbReference type="OrthoDB" id="102260at2759"/>
<sequence>MLVAEIILAVSFFIPAGLFVAFFANKHFRFTSYIAGFFIVEQLIAAIGYQISLNYNNSIVPSVAIIVSLGLAIFFVIIPVLGFAGIGALVGYSVAKFVVILANTRLFTNDWVNIIYLGTICGIFVALIFYEEYGVYIVGTAFWGGMLFIVGIDVFSKTGINNAILQRWNNSDKFVKTNSAWVLIATWFWITILGALIQNKFATGKVDRHTPYKINFPKRKGAVDASSV</sequence>
<keyword evidence="3 5" id="KW-1133">Transmembrane helix</keyword>
<reference evidence="8 9" key="1">
    <citation type="journal article" date="2018" name="MBio">
        <title>Comparative Genomics Reveals the Core Gene Toolbox for the Fungus-Insect Symbiosis.</title>
        <authorList>
            <person name="Wang Y."/>
            <person name="Stata M."/>
            <person name="Wang W."/>
            <person name="Stajich J.E."/>
            <person name="White M.M."/>
            <person name="Moncalvo J.M."/>
        </authorList>
    </citation>
    <scope>NUCLEOTIDE SEQUENCE [LARGE SCALE GENOMIC DNA]</scope>
    <source>
        <strain evidence="8 9">AUS-77-4</strain>
    </source>
</reference>
<feature type="transmembrane region" description="Helical" evidence="5">
    <location>
        <begin position="136"/>
        <end position="156"/>
    </location>
</feature>
<evidence type="ECO:0000256" key="5">
    <source>
        <dbReference type="SAM" id="Phobius"/>
    </source>
</evidence>
<proteinExistence type="predicted"/>
<comment type="caution">
    <text evidence="8">The sequence shown here is derived from an EMBL/GenBank/DDBJ whole genome shotgun (WGS) entry which is preliminary data.</text>
</comment>
<evidence type="ECO:0000313" key="7">
    <source>
        <dbReference type="EMBL" id="PVU89533.1"/>
    </source>
</evidence>
<keyword evidence="2 5" id="KW-0812">Transmembrane</keyword>
<feature type="transmembrane region" description="Helical" evidence="5">
    <location>
        <begin position="30"/>
        <end position="51"/>
    </location>
</feature>
<name>A0A2T9YLW9_9FUNG</name>
<comment type="subcellular location">
    <subcellularLocation>
        <location evidence="1">Membrane</location>
        <topology evidence="1">Multi-pass membrane protein</topology>
    </subcellularLocation>
</comment>
<dbReference type="Pfam" id="PF13886">
    <property type="entry name" value="TM7S3_TM198"/>
    <property type="match status" value="1"/>
</dbReference>
<evidence type="ECO:0000256" key="4">
    <source>
        <dbReference type="ARBA" id="ARBA00023136"/>
    </source>
</evidence>
<dbReference type="AlphaFoldDB" id="A0A2T9YLW9"/>
<evidence type="ECO:0000256" key="1">
    <source>
        <dbReference type="ARBA" id="ARBA00004141"/>
    </source>
</evidence>
<feature type="transmembrane region" description="Helical" evidence="5">
    <location>
        <begin position="177"/>
        <end position="197"/>
    </location>
</feature>
<dbReference type="GO" id="GO:0016020">
    <property type="term" value="C:membrane"/>
    <property type="evidence" value="ECO:0007669"/>
    <property type="project" value="UniProtKB-SubCell"/>
</dbReference>
<evidence type="ECO:0000256" key="2">
    <source>
        <dbReference type="ARBA" id="ARBA00022692"/>
    </source>
</evidence>
<feature type="transmembrane region" description="Helical" evidence="5">
    <location>
        <begin position="6"/>
        <end position="23"/>
    </location>
</feature>
<evidence type="ECO:0000313" key="9">
    <source>
        <dbReference type="Proteomes" id="UP000245699"/>
    </source>
</evidence>
<dbReference type="EMBL" id="MBFT01000535">
    <property type="protein sequence ID" value="PVU89533.1"/>
    <property type="molecule type" value="Genomic_DNA"/>
</dbReference>
<dbReference type="STRING" id="61424.A0A2T9YLW9"/>
<feature type="domain" description="TM7S3/TM198-like" evidence="6">
    <location>
        <begin position="12"/>
        <end position="198"/>
    </location>
</feature>
<dbReference type="Proteomes" id="UP000245699">
    <property type="component" value="Unassembled WGS sequence"/>
</dbReference>
<evidence type="ECO:0000259" key="6">
    <source>
        <dbReference type="Pfam" id="PF13886"/>
    </source>
</evidence>